<comment type="caution">
    <text evidence="1">The sequence shown here is derived from an EMBL/GenBank/DDBJ whole genome shotgun (WGS) entry which is preliminary data.</text>
</comment>
<proteinExistence type="predicted"/>
<gene>
    <name evidence="1" type="ORF">MKW98_020244</name>
</gene>
<protein>
    <submittedName>
        <fullName evidence="1">Uncharacterized protein</fullName>
    </submittedName>
</protein>
<dbReference type="Proteomes" id="UP001202328">
    <property type="component" value="Unassembled WGS sequence"/>
</dbReference>
<name>A0AAD4SB89_9MAGN</name>
<dbReference type="SUPFAM" id="SSF47794">
    <property type="entry name" value="Rad51 N-terminal domain-like"/>
    <property type="match status" value="1"/>
</dbReference>
<evidence type="ECO:0000313" key="2">
    <source>
        <dbReference type="Proteomes" id="UP001202328"/>
    </source>
</evidence>
<dbReference type="AlphaFoldDB" id="A0AAD4SB89"/>
<evidence type="ECO:0000313" key="1">
    <source>
        <dbReference type="EMBL" id="KAI3877763.1"/>
    </source>
</evidence>
<dbReference type="GO" id="GO:0000166">
    <property type="term" value="F:nucleotide binding"/>
    <property type="evidence" value="ECO:0007669"/>
    <property type="project" value="InterPro"/>
</dbReference>
<organism evidence="1 2">
    <name type="scientific">Papaver atlanticum</name>
    <dbReference type="NCBI Taxonomy" id="357466"/>
    <lineage>
        <taxon>Eukaryota</taxon>
        <taxon>Viridiplantae</taxon>
        <taxon>Streptophyta</taxon>
        <taxon>Embryophyta</taxon>
        <taxon>Tracheophyta</taxon>
        <taxon>Spermatophyta</taxon>
        <taxon>Magnoliopsida</taxon>
        <taxon>Ranunculales</taxon>
        <taxon>Papaveraceae</taxon>
        <taxon>Papaveroideae</taxon>
        <taxon>Papaver</taxon>
    </lineage>
</organism>
<dbReference type="Gene3D" id="1.10.150.20">
    <property type="entry name" value="5' to 3' exonuclease, C-terminal subdomain"/>
    <property type="match status" value="1"/>
</dbReference>
<dbReference type="EMBL" id="JAJJMB010012369">
    <property type="protein sequence ID" value="KAI3877763.1"/>
    <property type="molecule type" value="Genomic_DNA"/>
</dbReference>
<dbReference type="InterPro" id="IPR010995">
    <property type="entry name" value="DNA_repair_Rad51/TF_NusA_a-hlx"/>
</dbReference>
<sequence>MLSLKAAGIASVDVKKLKDAGLCTVEAVAYSPRKELLLIKGISDAKVTFSDLEAATRACLDPSPVIDGRANSNLASLGRPQQSPQPVGTMRAVTPYYGGVQGLRVPDVAKPTYTQSVSYSYQQGLPYPPYREHAPSIIFMD</sequence>
<keyword evidence="2" id="KW-1185">Reference proteome</keyword>
<reference evidence="1" key="1">
    <citation type="submission" date="2022-04" db="EMBL/GenBank/DDBJ databases">
        <title>A functionally conserved STORR gene fusion in Papaver species that diverged 16.8 million years ago.</title>
        <authorList>
            <person name="Catania T."/>
        </authorList>
    </citation>
    <scope>NUCLEOTIDE SEQUENCE</scope>
    <source>
        <strain evidence="1">S-188037</strain>
    </source>
</reference>
<accession>A0AAD4SB89</accession>